<dbReference type="PANTHER" id="PTHR43048:SF3">
    <property type="entry name" value="METHYLMALONYL-COA EPIMERASE, MITOCHONDRIAL"/>
    <property type="match status" value="1"/>
</dbReference>
<proteinExistence type="predicted"/>
<comment type="caution">
    <text evidence="3">The sequence shown here is derived from an EMBL/GenBank/DDBJ whole genome shotgun (WGS) entry which is preliminary data.</text>
</comment>
<dbReference type="GO" id="GO:0004493">
    <property type="term" value="F:methylmalonyl-CoA epimerase activity"/>
    <property type="evidence" value="ECO:0007669"/>
    <property type="project" value="TreeGrafter"/>
</dbReference>
<protein>
    <submittedName>
        <fullName evidence="3">Methylmalonyl-CoA epimerase</fullName>
    </submittedName>
</protein>
<organism evidence="3 4">
    <name type="scientific">Ilumatobacter fluminis</name>
    <dbReference type="NCBI Taxonomy" id="467091"/>
    <lineage>
        <taxon>Bacteria</taxon>
        <taxon>Bacillati</taxon>
        <taxon>Actinomycetota</taxon>
        <taxon>Acidimicrobiia</taxon>
        <taxon>Acidimicrobiales</taxon>
        <taxon>Ilumatobacteraceae</taxon>
        <taxon>Ilumatobacter</taxon>
    </lineage>
</organism>
<dbReference type="OrthoDB" id="5240615at2"/>
<accession>A0A4R7HXF7</accession>
<dbReference type="InterPro" id="IPR051785">
    <property type="entry name" value="MMCE/EMCE_epimerase"/>
</dbReference>
<dbReference type="Gene3D" id="3.10.180.10">
    <property type="entry name" value="2,3-Dihydroxybiphenyl 1,2-Dioxygenase, domain 1"/>
    <property type="match status" value="1"/>
</dbReference>
<evidence type="ECO:0000259" key="2">
    <source>
        <dbReference type="PROSITE" id="PS51819"/>
    </source>
</evidence>
<dbReference type="GO" id="GO:0046491">
    <property type="term" value="P:L-methylmalonyl-CoA metabolic process"/>
    <property type="evidence" value="ECO:0007669"/>
    <property type="project" value="TreeGrafter"/>
</dbReference>
<keyword evidence="1" id="KW-0479">Metal-binding</keyword>
<evidence type="ECO:0000256" key="1">
    <source>
        <dbReference type="ARBA" id="ARBA00022723"/>
    </source>
</evidence>
<gene>
    <name evidence="3" type="ORF">BDK89_0455</name>
</gene>
<dbReference type="Proteomes" id="UP000294558">
    <property type="component" value="Unassembled WGS sequence"/>
</dbReference>
<dbReference type="Pfam" id="PF13669">
    <property type="entry name" value="Glyoxalase_4"/>
    <property type="match status" value="1"/>
</dbReference>
<evidence type="ECO:0000313" key="4">
    <source>
        <dbReference type="Proteomes" id="UP000294558"/>
    </source>
</evidence>
<dbReference type="InterPro" id="IPR029068">
    <property type="entry name" value="Glyas_Bleomycin-R_OHBP_Dase"/>
</dbReference>
<dbReference type="EMBL" id="SOAU01000001">
    <property type="protein sequence ID" value="TDT14896.1"/>
    <property type="molecule type" value="Genomic_DNA"/>
</dbReference>
<keyword evidence="4" id="KW-1185">Reference proteome</keyword>
<dbReference type="SUPFAM" id="SSF54593">
    <property type="entry name" value="Glyoxalase/Bleomycin resistance protein/Dihydroxybiphenyl dioxygenase"/>
    <property type="match status" value="1"/>
</dbReference>
<dbReference type="RefSeq" id="WP_133867404.1">
    <property type="nucleotide sequence ID" value="NZ_SOAU01000001.1"/>
</dbReference>
<evidence type="ECO:0000313" key="3">
    <source>
        <dbReference type="EMBL" id="TDT14896.1"/>
    </source>
</evidence>
<dbReference type="PROSITE" id="PS51819">
    <property type="entry name" value="VOC"/>
    <property type="match status" value="1"/>
</dbReference>
<name>A0A4R7HXF7_9ACTN</name>
<feature type="domain" description="VOC" evidence="2">
    <location>
        <begin position="9"/>
        <end position="135"/>
    </location>
</feature>
<dbReference type="InterPro" id="IPR037523">
    <property type="entry name" value="VOC_core"/>
</dbReference>
<sequence length="136" mass="15105">MSAGPPWGRLDHVALVVPDTDDALAIWRDLIGLPELFSEVVQNRTIRLTHLDLGATELQLVEPLVENHPLMTWIEQHGAGLHHLCFEVDDFDAVFDEGSMPLEPASQLPHEATLGRRAVFLDNGLTSAVIELISRR</sequence>
<dbReference type="AlphaFoldDB" id="A0A4R7HXF7"/>
<reference evidence="3 4" key="1">
    <citation type="submission" date="2019-03" db="EMBL/GenBank/DDBJ databases">
        <title>Sequencing the genomes of 1000 actinobacteria strains.</title>
        <authorList>
            <person name="Klenk H.-P."/>
        </authorList>
    </citation>
    <scope>NUCLEOTIDE SEQUENCE [LARGE SCALE GENOMIC DNA]</scope>
    <source>
        <strain evidence="3 4">DSM 18936</strain>
    </source>
</reference>
<dbReference type="PANTHER" id="PTHR43048">
    <property type="entry name" value="METHYLMALONYL-COA EPIMERASE"/>
    <property type="match status" value="1"/>
</dbReference>
<dbReference type="GO" id="GO:0046872">
    <property type="term" value="F:metal ion binding"/>
    <property type="evidence" value="ECO:0007669"/>
    <property type="project" value="UniProtKB-KW"/>
</dbReference>